<proteinExistence type="predicted"/>
<evidence type="ECO:0000256" key="1">
    <source>
        <dbReference type="SAM" id="MobiDB-lite"/>
    </source>
</evidence>
<dbReference type="RefSeq" id="WP_271316357.1">
    <property type="nucleotide sequence ID" value="NZ_JABXJJ020000012.1"/>
</dbReference>
<dbReference type="AlphaFoldDB" id="A0AA90H215"/>
<feature type="region of interest" description="Disordered" evidence="1">
    <location>
        <begin position="1"/>
        <end position="21"/>
    </location>
</feature>
<dbReference type="EMBL" id="JABXJJ020000012">
    <property type="protein sequence ID" value="MDI5969871.1"/>
    <property type="molecule type" value="Genomic_DNA"/>
</dbReference>
<accession>A0AA90H215</accession>
<comment type="caution">
    <text evidence="2">The sequence shown here is derived from an EMBL/GenBank/DDBJ whole genome shotgun (WGS) entry which is preliminary data.</text>
</comment>
<gene>
    <name evidence="2" type="ORF">POF50_011080</name>
</gene>
<reference evidence="2" key="1">
    <citation type="submission" date="2023-05" db="EMBL/GenBank/DDBJ databases">
        <title>Streptantibioticus silvisoli sp. nov., acidotolerant actinomycetes 1 from pine litter.</title>
        <authorList>
            <person name="Swiecimska M."/>
            <person name="Golinska P."/>
            <person name="Sangal V."/>
            <person name="Wachnowicz B."/>
            <person name="Goodfellow M."/>
        </authorList>
    </citation>
    <scope>NUCLEOTIDE SEQUENCE</scope>
    <source>
        <strain evidence="2">SL13</strain>
    </source>
</reference>
<protein>
    <submittedName>
        <fullName evidence="2">Uncharacterized protein</fullName>
    </submittedName>
</protein>
<name>A0AA90H215_9ACTN</name>
<sequence length="113" mass="12718">MKRNMPEVQPAASDTTRSRGEGTVSLAAFKRRVAVGQRVAVVNNLYPRLSGERTVDQVQTRRLATRAEDDGVWWADWPKASLARVEGNTLHFLSDADPRRVIFSYTFHFDAGN</sequence>
<evidence type="ECO:0000313" key="2">
    <source>
        <dbReference type="EMBL" id="MDI5969871.1"/>
    </source>
</evidence>
<organism evidence="2">
    <name type="scientific">Streptantibioticus silvisoli</name>
    <dbReference type="NCBI Taxonomy" id="2705255"/>
    <lineage>
        <taxon>Bacteria</taxon>
        <taxon>Bacillati</taxon>
        <taxon>Actinomycetota</taxon>
        <taxon>Actinomycetes</taxon>
        <taxon>Kitasatosporales</taxon>
        <taxon>Streptomycetaceae</taxon>
        <taxon>Streptantibioticus</taxon>
    </lineage>
</organism>